<accession>A0AA40FQY7</accession>
<evidence type="ECO:0000313" key="3">
    <source>
        <dbReference type="Proteomes" id="UP001177670"/>
    </source>
</evidence>
<feature type="region of interest" description="Disordered" evidence="1">
    <location>
        <begin position="23"/>
        <end position="60"/>
    </location>
</feature>
<evidence type="ECO:0000313" key="2">
    <source>
        <dbReference type="EMBL" id="KAK1123511.1"/>
    </source>
</evidence>
<gene>
    <name evidence="2" type="ORF">K0M31_008216</name>
</gene>
<dbReference type="Proteomes" id="UP001177670">
    <property type="component" value="Unassembled WGS sequence"/>
</dbReference>
<proteinExistence type="predicted"/>
<sequence>REHLDRCGPDTRIRRSRRACSLYTNNDAGDDADDDAVDEDEDNRGRITPPPSRTTKYYVL</sequence>
<reference evidence="2" key="1">
    <citation type="submission" date="2021-10" db="EMBL/GenBank/DDBJ databases">
        <title>Melipona bicolor Genome sequencing and assembly.</title>
        <authorList>
            <person name="Araujo N.S."/>
            <person name="Arias M.C."/>
        </authorList>
    </citation>
    <scope>NUCLEOTIDE SEQUENCE</scope>
    <source>
        <strain evidence="2">USP_2M_L1-L4_2017</strain>
        <tissue evidence="2">Whole body</tissue>
    </source>
</reference>
<dbReference type="AlphaFoldDB" id="A0AA40FQY7"/>
<keyword evidence="3" id="KW-1185">Reference proteome</keyword>
<feature type="non-terminal residue" evidence="2">
    <location>
        <position position="1"/>
    </location>
</feature>
<evidence type="ECO:0000256" key="1">
    <source>
        <dbReference type="SAM" id="MobiDB-lite"/>
    </source>
</evidence>
<comment type="caution">
    <text evidence="2">The sequence shown here is derived from an EMBL/GenBank/DDBJ whole genome shotgun (WGS) entry which is preliminary data.</text>
</comment>
<protein>
    <submittedName>
        <fullName evidence="2">Uncharacterized protein</fullName>
    </submittedName>
</protein>
<organism evidence="2 3">
    <name type="scientific">Melipona bicolor</name>
    <dbReference type="NCBI Taxonomy" id="60889"/>
    <lineage>
        <taxon>Eukaryota</taxon>
        <taxon>Metazoa</taxon>
        <taxon>Ecdysozoa</taxon>
        <taxon>Arthropoda</taxon>
        <taxon>Hexapoda</taxon>
        <taxon>Insecta</taxon>
        <taxon>Pterygota</taxon>
        <taxon>Neoptera</taxon>
        <taxon>Endopterygota</taxon>
        <taxon>Hymenoptera</taxon>
        <taxon>Apocrita</taxon>
        <taxon>Aculeata</taxon>
        <taxon>Apoidea</taxon>
        <taxon>Anthophila</taxon>
        <taxon>Apidae</taxon>
        <taxon>Melipona</taxon>
    </lineage>
</organism>
<dbReference type="EMBL" id="JAHYIQ010000020">
    <property type="protein sequence ID" value="KAK1123511.1"/>
    <property type="molecule type" value="Genomic_DNA"/>
</dbReference>
<feature type="compositionally biased region" description="Acidic residues" evidence="1">
    <location>
        <begin position="28"/>
        <end position="42"/>
    </location>
</feature>
<name>A0AA40FQY7_9HYME</name>